<gene>
    <name evidence="12" type="ORF">GKIL_3047</name>
</gene>
<protein>
    <recommendedName>
        <fullName evidence="11">Malectin domain-containing protein</fullName>
    </recommendedName>
</protein>
<comment type="similarity">
    <text evidence="2">Belongs to the malectin family.</text>
</comment>
<dbReference type="Gene3D" id="2.60.120.430">
    <property type="entry name" value="Galactose-binding lectin"/>
    <property type="match status" value="1"/>
</dbReference>
<evidence type="ECO:0000313" key="12">
    <source>
        <dbReference type="EMBL" id="AGY59293.1"/>
    </source>
</evidence>
<dbReference type="GO" id="GO:0016020">
    <property type="term" value="C:membrane"/>
    <property type="evidence" value="ECO:0007669"/>
    <property type="project" value="TreeGrafter"/>
</dbReference>
<keyword evidence="13" id="KW-1185">Reference proteome</keyword>
<keyword evidence="7" id="KW-0472">Membrane</keyword>
<dbReference type="HOGENOM" id="CLU_486411_0_0_3"/>
<dbReference type="PANTHER" id="PTHR13460:SF0">
    <property type="entry name" value="MALECTIN"/>
    <property type="match status" value="1"/>
</dbReference>
<evidence type="ECO:0000256" key="1">
    <source>
        <dbReference type="ARBA" id="ARBA00004115"/>
    </source>
</evidence>
<evidence type="ECO:0000256" key="9">
    <source>
        <dbReference type="ARBA" id="ARBA00023277"/>
    </source>
</evidence>
<keyword evidence="4 10" id="KW-0732">Signal</keyword>
<evidence type="ECO:0000256" key="2">
    <source>
        <dbReference type="ARBA" id="ARBA00009141"/>
    </source>
</evidence>
<feature type="chain" id="PRO_5004663824" description="Malectin domain-containing protein" evidence="10">
    <location>
        <begin position="26"/>
        <end position="560"/>
    </location>
</feature>
<keyword evidence="8" id="KW-0325">Glycoprotein</keyword>
<comment type="subcellular location">
    <subcellularLocation>
        <location evidence="1">Endoplasmic reticulum membrane</location>
        <topology evidence="1">Single-pass type I membrane protein</topology>
    </subcellularLocation>
</comment>
<dbReference type="Pfam" id="PF11721">
    <property type="entry name" value="Malectin"/>
    <property type="match status" value="1"/>
</dbReference>
<evidence type="ECO:0000256" key="10">
    <source>
        <dbReference type="SAM" id="SignalP"/>
    </source>
</evidence>
<dbReference type="InterPro" id="IPR008979">
    <property type="entry name" value="Galactose-bd-like_sf"/>
</dbReference>
<evidence type="ECO:0000259" key="11">
    <source>
        <dbReference type="Pfam" id="PF11721"/>
    </source>
</evidence>
<sequence length="560" mass="59349">MRFSLRGALCVLMLVFVFFCASAYAAPTTFNINCGGVPYQNKSSDGQTWHWSGDVDYSGGTTYENAVPIANTANPYLYQTERYGSSFSYNVPLPDGTYTLSLKFAETYFTQPGQRKFNVTAEGQTLLSNFDILAAAGANTAITKSFTVKVTGGSLNIGFSGVVQNAKIDAIAISGGPSAPTSEPGEFSAYLTPYPAMPTASSLTTQQIFENTLSSAAPVSTSDAELRQAIIAMYQSVGIDLSLSSDKLAALEPVDYSLATPQPLSGSYQQPLSSDAPFYHKIPANSPKVALPPGYLSTLQYDLIDQANGGDGIGVGVTAPVDGSAYSQTVASVNYPSSTYTLTTMPGALNYLAKPGDYDGHLVFIDPVAQKSLSCYHTTSGNAQGKAADYACLYTPGAFRLPFLGDRGGTNAAQIFELGYTVRPGEVTDASKPIPHALGGPFRRTWKAIVYPARATDADANTSPNANGLIPYGGLVQLDPALNLKAQYPDLPLPAFRILEAMQNYGLYLVDGGAYSDFNIHTAASGNELAPYGSVQAIEAQIDSVLAQQKLYVVPPLVKR</sequence>
<keyword evidence="5" id="KW-0256">Endoplasmic reticulum</keyword>
<reference evidence="12 13" key="1">
    <citation type="journal article" date="2013" name="PLoS ONE">
        <title>Cultivation and Complete Genome Sequencing of Gloeobacter kilaueensis sp. nov., from a Lava Cave in Kilauea Caldera, Hawai'i.</title>
        <authorList>
            <person name="Saw J.H."/>
            <person name="Schatz M."/>
            <person name="Brown M.V."/>
            <person name="Kunkel D.D."/>
            <person name="Foster J.S."/>
            <person name="Shick H."/>
            <person name="Christensen S."/>
            <person name="Hou S."/>
            <person name="Wan X."/>
            <person name="Donachie S.P."/>
        </authorList>
    </citation>
    <scope>NUCLEOTIDE SEQUENCE [LARGE SCALE GENOMIC DNA]</scope>
    <source>
        <strain evidence="13">JS</strain>
    </source>
</reference>
<proteinExistence type="inferred from homology"/>
<dbReference type="OrthoDB" id="581380at2"/>
<organism evidence="12 13">
    <name type="scientific">Gloeobacter kilaueensis (strain ATCC BAA-2537 / CCAP 1431/1 / ULC 316 / JS1)</name>
    <dbReference type="NCBI Taxonomy" id="1183438"/>
    <lineage>
        <taxon>Bacteria</taxon>
        <taxon>Bacillati</taxon>
        <taxon>Cyanobacteriota</taxon>
        <taxon>Cyanophyceae</taxon>
        <taxon>Gloeobacterales</taxon>
        <taxon>Gloeobacteraceae</taxon>
        <taxon>Gloeobacter</taxon>
    </lineage>
</organism>
<evidence type="ECO:0000256" key="7">
    <source>
        <dbReference type="ARBA" id="ARBA00023136"/>
    </source>
</evidence>
<keyword evidence="6" id="KW-1133">Transmembrane helix</keyword>
<dbReference type="SUPFAM" id="SSF49785">
    <property type="entry name" value="Galactose-binding domain-like"/>
    <property type="match status" value="1"/>
</dbReference>
<evidence type="ECO:0000256" key="4">
    <source>
        <dbReference type="ARBA" id="ARBA00022729"/>
    </source>
</evidence>
<evidence type="ECO:0000256" key="8">
    <source>
        <dbReference type="ARBA" id="ARBA00023180"/>
    </source>
</evidence>
<dbReference type="InterPro" id="IPR039155">
    <property type="entry name" value="MLEC"/>
</dbReference>
<dbReference type="AlphaFoldDB" id="U5QK72"/>
<dbReference type="RefSeq" id="WP_023174544.1">
    <property type="nucleotide sequence ID" value="NC_022600.1"/>
</dbReference>
<dbReference type="GO" id="GO:0030246">
    <property type="term" value="F:carbohydrate binding"/>
    <property type="evidence" value="ECO:0007669"/>
    <property type="project" value="InterPro"/>
</dbReference>
<dbReference type="Proteomes" id="UP000017396">
    <property type="component" value="Chromosome"/>
</dbReference>
<dbReference type="eggNOG" id="COG2133">
    <property type="taxonomic scope" value="Bacteria"/>
</dbReference>
<name>U5QK72_GLOK1</name>
<accession>U5QK72</accession>
<dbReference type="PANTHER" id="PTHR13460">
    <property type="match status" value="1"/>
</dbReference>
<evidence type="ECO:0000256" key="5">
    <source>
        <dbReference type="ARBA" id="ARBA00022824"/>
    </source>
</evidence>
<feature type="signal peptide" evidence="10">
    <location>
        <begin position="1"/>
        <end position="25"/>
    </location>
</feature>
<dbReference type="InterPro" id="IPR021720">
    <property type="entry name" value="Malectin_dom"/>
</dbReference>
<dbReference type="STRING" id="1183438.GKIL_3047"/>
<evidence type="ECO:0000256" key="3">
    <source>
        <dbReference type="ARBA" id="ARBA00022692"/>
    </source>
</evidence>
<dbReference type="EMBL" id="CP003587">
    <property type="protein sequence ID" value="AGY59293.1"/>
    <property type="molecule type" value="Genomic_DNA"/>
</dbReference>
<evidence type="ECO:0000313" key="13">
    <source>
        <dbReference type="Proteomes" id="UP000017396"/>
    </source>
</evidence>
<keyword evidence="9" id="KW-0119">Carbohydrate metabolism</keyword>
<evidence type="ECO:0000256" key="6">
    <source>
        <dbReference type="ARBA" id="ARBA00022989"/>
    </source>
</evidence>
<dbReference type="KEGG" id="glj:GKIL_3047"/>
<keyword evidence="3" id="KW-0812">Transmembrane</keyword>
<feature type="domain" description="Malectin" evidence="11">
    <location>
        <begin position="29"/>
        <end position="169"/>
    </location>
</feature>